<accession>D7CK31</accession>
<name>D7CK31_SYNLT</name>
<proteinExistence type="predicted"/>
<feature type="region of interest" description="Disordered" evidence="2">
    <location>
        <begin position="442"/>
        <end position="488"/>
    </location>
</feature>
<dbReference type="Pfam" id="PF04294">
    <property type="entry name" value="VanW"/>
    <property type="match status" value="1"/>
</dbReference>
<sequence>MLPEKKVWLIISTVIAGLLAGLGLYGFQAVYGSDLFPPGVYIGGASVGGMDRDGAAQALDEWLRSIEPIPVTFICGDFVYRTNLGEIGGRVETQKVVDEVSYSVGEDSPWWNRIWSQRTQQGNRTYPVPITYDRAKVTRVLESLRPQVEIQPENCQVKVNSNGTLNIVKEKEGKKLDIQATLEKLPTSLNTAGFEVPLVCKAVTPEIRAEDFQDVLELASYSTFYDSSNVDRSYNLTTAARALNGAMVPAGQEFSFNRRVGPRELKTGYREALVILGDQFAPGVGGGVCQVVSTLYNACLLAGLEIVERHNHSVAVSYVPVGLDATVNYGSKDFRFHNNTGGPVYLAARAGGGKMTVKIYGQAYFKQRIRLERVIDQTVPFTVTEVPDKGLAPGEKKVKQAGVRGYAVRSFRIFYDEAGNVVRREALGRDVYKPLSQITLVGPALPVSPQPEVTEPEEEDQKPVSPPAGEQAQPNSAEVPSEPSEAAQ</sequence>
<dbReference type="Pfam" id="PF07501">
    <property type="entry name" value="G5"/>
    <property type="match status" value="1"/>
</dbReference>
<dbReference type="Pfam" id="PF12229">
    <property type="entry name" value="PG_binding_4"/>
    <property type="match status" value="1"/>
</dbReference>
<feature type="transmembrane region" description="Helical" evidence="3">
    <location>
        <begin position="7"/>
        <end position="27"/>
    </location>
</feature>
<evidence type="ECO:0000313" key="6">
    <source>
        <dbReference type="Proteomes" id="UP000000378"/>
    </source>
</evidence>
<reference evidence="6" key="1">
    <citation type="journal article" date="2010" name="Stand. Genomic Sci.">
        <title>Complete genome sequence of Syntrophothermus lipocalidus type strain (TGB-C1T).</title>
        <authorList>
            <consortium name="US DOE Joint Genome Institute (JGI-PGF)"/>
            <person name="Djao O."/>
            <person name="Zhang X."/>
            <person name="Lucas S."/>
            <person name="Lapidus A."/>
            <person name="Glavina Del Rio T."/>
            <person name="Nolan M."/>
            <person name="Tice H."/>
            <person name="Cheng J."/>
            <person name="Han C."/>
            <person name="Tapia R."/>
            <person name="Goodwin L."/>
            <person name="Pitluck S."/>
            <person name="Liolios K."/>
            <person name="Ivanova N."/>
            <person name="Mavromatis K."/>
            <person name="Mikhailova N."/>
            <person name="Ovchinnikova G."/>
            <person name="Pati A."/>
            <person name="Brambilla E."/>
            <person name="Chen A."/>
            <person name="Palaniappan K."/>
            <person name="Land M."/>
            <person name="Hauser L."/>
            <person name="Chang Y."/>
            <person name="Jeffries C."/>
            <person name="Rohde M."/>
            <person name="Sikorski J."/>
            <person name="Spring S."/>
            <person name="Goker M."/>
            <person name="Detter J."/>
            <person name="Woyke T."/>
            <person name="Bristow J."/>
            <person name="Eisen J."/>
            <person name="Markowitz V."/>
            <person name="Hugenholtz P."/>
            <person name="Kyrpides N."/>
            <person name="Klenk H."/>
        </authorList>
    </citation>
    <scope>NUCLEOTIDE SEQUENCE [LARGE SCALE GENOMIC DNA]</scope>
    <source>
        <strain evidence="6">DSM 12680 / TGB-C1</strain>
    </source>
</reference>
<dbReference type="PANTHER" id="PTHR35788:SF1">
    <property type="entry name" value="EXPORTED PROTEIN"/>
    <property type="match status" value="1"/>
</dbReference>
<dbReference type="SMART" id="SM01208">
    <property type="entry name" value="G5"/>
    <property type="match status" value="1"/>
</dbReference>
<evidence type="ECO:0000313" key="5">
    <source>
        <dbReference type="EMBL" id="ADI01145.1"/>
    </source>
</evidence>
<dbReference type="RefSeq" id="WP_013174547.1">
    <property type="nucleotide sequence ID" value="NC_014220.1"/>
</dbReference>
<dbReference type="EMBL" id="CP002048">
    <property type="protein sequence ID" value="ADI01145.1"/>
    <property type="molecule type" value="Genomic_DNA"/>
</dbReference>
<dbReference type="Gene3D" id="2.20.230.10">
    <property type="entry name" value="Resuscitation-promoting factor rpfb"/>
    <property type="match status" value="1"/>
</dbReference>
<protein>
    <submittedName>
        <fullName evidence="5">VanW family protein</fullName>
    </submittedName>
</protein>
<keyword evidence="3" id="KW-1133">Transmembrane helix</keyword>
<dbReference type="eggNOG" id="COG2720">
    <property type="taxonomic scope" value="Bacteria"/>
</dbReference>
<evidence type="ECO:0000256" key="1">
    <source>
        <dbReference type="ARBA" id="ARBA00022729"/>
    </source>
</evidence>
<feature type="domain" description="G5" evidence="4">
    <location>
        <begin position="365"/>
        <end position="445"/>
    </location>
</feature>
<dbReference type="STRING" id="643648.Slip_0361"/>
<evidence type="ECO:0000259" key="4">
    <source>
        <dbReference type="PROSITE" id="PS51109"/>
    </source>
</evidence>
<evidence type="ECO:0000256" key="2">
    <source>
        <dbReference type="SAM" id="MobiDB-lite"/>
    </source>
</evidence>
<evidence type="ECO:0000256" key="3">
    <source>
        <dbReference type="SAM" id="Phobius"/>
    </source>
</evidence>
<reference evidence="5 6" key="2">
    <citation type="journal article" date="2010" name="Stand. Genomic Sci.">
        <title>Complete genome sequence of Syntrophothermus lipocalidus type strain (TGB-C1).</title>
        <authorList>
            <person name="Djao O.D."/>
            <person name="Zhang X."/>
            <person name="Lucas S."/>
            <person name="Lapidus A."/>
            <person name="Del Rio T.G."/>
            <person name="Nolan M."/>
            <person name="Tice H."/>
            <person name="Cheng J.F."/>
            <person name="Han C."/>
            <person name="Tapia R."/>
            <person name="Goodwin L."/>
            <person name="Pitluck S."/>
            <person name="Liolios K."/>
            <person name="Ivanova N."/>
            <person name="Mavromatis K."/>
            <person name="Mikhailova N."/>
            <person name="Ovchinnikova G."/>
            <person name="Pati A."/>
            <person name="Brambilla E."/>
            <person name="Chen A."/>
            <person name="Palaniappan K."/>
            <person name="Land M."/>
            <person name="Hauser L."/>
            <person name="Chang Y.J."/>
            <person name="Jeffries C.D."/>
            <person name="Rohde M."/>
            <person name="Sikorski J."/>
            <person name="Spring S."/>
            <person name="Goker M."/>
            <person name="Detter J.C."/>
            <person name="Woyke T."/>
            <person name="Bristow J."/>
            <person name="Eisen J.A."/>
            <person name="Markowitz V."/>
            <person name="Hugenholtz P."/>
            <person name="Kyrpides N.C."/>
            <person name="Klenk H.P."/>
        </authorList>
    </citation>
    <scope>NUCLEOTIDE SEQUENCE [LARGE SCALE GENOMIC DNA]</scope>
    <source>
        <strain evidence="6">DSM 12680 / TGB-C1</strain>
    </source>
</reference>
<dbReference type="InterPro" id="IPR007391">
    <property type="entry name" value="Vancomycin_resist_VanW"/>
</dbReference>
<dbReference type="InterPro" id="IPR011098">
    <property type="entry name" value="G5_dom"/>
</dbReference>
<dbReference type="PANTHER" id="PTHR35788">
    <property type="entry name" value="EXPORTED PROTEIN-RELATED"/>
    <property type="match status" value="1"/>
</dbReference>
<dbReference type="InterPro" id="IPR052913">
    <property type="entry name" value="Glycopeptide_resist_protein"/>
</dbReference>
<keyword evidence="3" id="KW-0812">Transmembrane</keyword>
<dbReference type="OrthoDB" id="9797191at2"/>
<keyword evidence="3" id="KW-0472">Membrane</keyword>
<dbReference type="PROSITE" id="PS51109">
    <property type="entry name" value="G5"/>
    <property type="match status" value="1"/>
</dbReference>
<keyword evidence="6" id="KW-1185">Reference proteome</keyword>
<dbReference type="AlphaFoldDB" id="D7CK31"/>
<dbReference type="Proteomes" id="UP000000378">
    <property type="component" value="Chromosome"/>
</dbReference>
<dbReference type="HOGENOM" id="CLU_011572_2_1_9"/>
<gene>
    <name evidence="5" type="ordered locus">Slip_0361</name>
</gene>
<organism evidence="5 6">
    <name type="scientific">Syntrophothermus lipocalidus (strain DSM 12680 / TGB-C1)</name>
    <dbReference type="NCBI Taxonomy" id="643648"/>
    <lineage>
        <taxon>Bacteria</taxon>
        <taxon>Bacillati</taxon>
        <taxon>Bacillota</taxon>
        <taxon>Clostridia</taxon>
        <taxon>Eubacteriales</taxon>
        <taxon>Syntrophomonadaceae</taxon>
        <taxon>Syntrophothermus</taxon>
    </lineage>
</organism>
<dbReference type="InterPro" id="IPR022029">
    <property type="entry name" value="YoaR-like_PG-bd"/>
</dbReference>
<dbReference type="KEGG" id="slp:Slip_0361"/>
<keyword evidence="1" id="KW-0732">Signal</keyword>